<organism evidence="16 17">
    <name type="scientific">Lingula anatina</name>
    <name type="common">Brachiopod</name>
    <name type="synonym">Lingula unguis</name>
    <dbReference type="NCBI Taxonomy" id="7574"/>
    <lineage>
        <taxon>Eukaryota</taxon>
        <taxon>Metazoa</taxon>
        <taxon>Spiralia</taxon>
        <taxon>Lophotrochozoa</taxon>
        <taxon>Brachiopoda</taxon>
        <taxon>Linguliformea</taxon>
        <taxon>Lingulata</taxon>
        <taxon>Lingulida</taxon>
        <taxon>Linguloidea</taxon>
        <taxon>Lingulidae</taxon>
        <taxon>Lingula</taxon>
    </lineage>
</organism>
<evidence type="ECO:0000313" key="16">
    <source>
        <dbReference type="Proteomes" id="UP000085678"/>
    </source>
</evidence>
<feature type="compositionally biased region" description="Low complexity" evidence="14">
    <location>
        <begin position="372"/>
        <end position="385"/>
    </location>
</feature>
<evidence type="ECO:0000313" key="18">
    <source>
        <dbReference type="RefSeq" id="XP_013383604.1"/>
    </source>
</evidence>
<gene>
    <name evidence="17 18" type="primary">LOC106153985</name>
</gene>
<keyword evidence="16" id="KW-1185">Reference proteome</keyword>
<comment type="catalytic activity">
    <reaction evidence="8">
        <text>L-seryl-[protein] + ATP = O-phospho-L-seryl-[protein] + ADP + H(+)</text>
        <dbReference type="Rhea" id="RHEA:17989"/>
        <dbReference type="Rhea" id="RHEA-COMP:9863"/>
        <dbReference type="Rhea" id="RHEA-COMP:11604"/>
        <dbReference type="ChEBI" id="CHEBI:15378"/>
        <dbReference type="ChEBI" id="CHEBI:29999"/>
        <dbReference type="ChEBI" id="CHEBI:30616"/>
        <dbReference type="ChEBI" id="CHEBI:83421"/>
        <dbReference type="ChEBI" id="CHEBI:456216"/>
        <dbReference type="EC" id="2.7.11.1"/>
    </reaction>
</comment>
<dbReference type="SUPFAM" id="SSF56112">
    <property type="entry name" value="Protein kinase-like (PK-like)"/>
    <property type="match status" value="1"/>
</dbReference>
<dbReference type="RefSeq" id="XP_013383604.1">
    <property type="nucleotide sequence ID" value="XM_013528150.2"/>
</dbReference>
<sequence length="447" mass="49472">MSSKQRQGSAGRQVPHTRLEDDSVIEKTYELSKKLGQGSFGVVKEAKNRATGVTWAIKAVNKEKAGSSAIQLLEREVAILKKVQHEHIIHLEEVLETAKRMYLVLELCDQGELADVLKEKGKFTEAETKTIMRNLASAIQYLHKNDIVHRDLKLENILLSHNPENPEDKLHIKVTDFGLSVCKGGVGHENMMQDFCGTPIYMSPEIIDNKTYSQQCDVWAMGIIMYTLLCGNPPFRAREEEKLYEMIKKGEIDFSEPVWEEISEDAKHVISGMLKVDPAHRTTASEVLAHPWITGEERTCQPANVLEMMKQWKDELKLESEEQGEDDSAINGDQKTASTSETEERVSSGSSVGEYTKRSPNGSGGTKKTALKSKSQSSSGGSSSSPARQTQKTINNNVPAGKSRSPITGSKLTTPSPRTQQTHSARTTATPLTKPKSQPSAQPTKKK</sequence>
<feature type="region of interest" description="Disordered" evidence="14">
    <location>
        <begin position="318"/>
        <end position="447"/>
    </location>
</feature>
<dbReference type="PANTHER" id="PTHR24350">
    <property type="entry name" value="SERINE/THREONINE-PROTEIN KINASE IAL-RELATED"/>
    <property type="match status" value="1"/>
</dbReference>
<dbReference type="OrthoDB" id="541276at2759"/>
<dbReference type="FunFam" id="3.30.200.20:FF:000003">
    <property type="entry name" value="Non-specific serine/threonine protein kinase"/>
    <property type="match status" value="1"/>
</dbReference>
<evidence type="ECO:0000256" key="10">
    <source>
        <dbReference type="PIRSR" id="PIRSR630616-2"/>
    </source>
</evidence>
<feature type="compositionally biased region" description="Polar residues" evidence="14">
    <location>
        <begin position="386"/>
        <end position="398"/>
    </location>
</feature>
<feature type="binding site" evidence="10">
    <location>
        <begin position="155"/>
        <end position="156"/>
    </location>
    <ligand>
        <name>ATP</name>
        <dbReference type="ChEBI" id="CHEBI:30616"/>
    </ligand>
</feature>
<evidence type="ECO:0000256" key="14">
    <source>
        <dbReference type="SAM" id="MobiDB-lite"/>
    </source>
</evidence>
<evidence type="ECO:0000256" key="2">
    <source>
        <dbReference type="ARBA" id="ARBA00022527"/>
    </source>
</evidence>
<dbReference type="InterPro" id="IPR011009">
    <property type="entry name" value="Kinase-like_dom_sf"/>
</dbReference>
<feature type="binding site" evidence="10">
    <location>
        <position position="176"/>
    </location>
    <ligand>
        <name>ATP</name>
        <dbReference type="ChEBI" id="CHEBI:30616"/>
    </ligand>
</feature>
<dbReference type="STRING" id="7574.A0A1S3HC64"/>
<dbReference type="Gene3D" id="1.10.510.10">
    <property type="entry name" value="Transferase(Phosphotransferase) domain 1"/>
    <property type="match status" value="1"/>
</dbReference>
<name>A0A1S3HC64_LINAN</name>
<reference evidence="17 18" key="1">
    <citation type="submission" date="2025-04" db="UniProtKB">
        <authorList>
            <consortium name="RefSeq"/>
        </authorList>
    </citation>
    <scope>IDENTIFICATION</scope>
    <source>
        <tissue evidence="17 18">Gonads</tissue>
    </source>
</reference>
<dbReference type="Proteomes" id="UP000085678">
    <property type="component" value="Unplaced"/>
</dbReference>
<comment type="similarity">
    <text evidence="13">Belongs to the protein kinase superfamily.</text>
</comment>
<dbReference type="InterPro" id="IPR017441">
    <property type="entry name" value="Protein_kinase_ATP_BS"/>
</dbReference>
<dbReference type="PROSITE" id="PS50011">
    <property type="entry name" value="PROTEIN_KINASE_DOM"/>
    <property type="match status" value="1"/>
</dbReference>
<feature type="cross-link" description="Glycyl lysine isopeptide (Lys-Gly) (interchain with G-Cter in SUMO2)" evidence="11">
    <location>
        <position position="153"/>
    </location>
</feature>
<dbReference type="GeneID" id="106153985"/>
<dbReference type="EC" id="2.7.11.1" evidence="1"/>
<dbReference type="FunFam" id="1.10.510.10:FF:000571">
    <property type="entry name" value="Maternal embryonic leucine zipper kinase"/>
    <property type="match status" value="1"/>
</dbReference>
<evidence type="ECO:0000256" key="9">
    <source>
        <dbReference type="PIRSR" id="PIRSR630616-1"/>
    </source>
</evidence>
<dbReference type="Pfam" id="PF00069">
    <property type="entry name" value="Pkinase"/>
    <property type="match status" value="1"/>
</dbReference>
<evidence type="ECO:0000256" key="8">
    <source>
        <dbReference type="ARBA" id="ARBA00048679"/>
    </source>
</evidence>
<evidence type="ECO:0000256" key="12">
    <source>
        <dbReference type="PROSITE-ProRule" id="PRU10141"/>
    </source>
</evidence>
<dbReference type="PROSITE" id="PS00107">
    <property type="entry name" value="PROTEIN_KINASE_ATP"/>
    <property type="match status" value="1"/>
</dbReference>
<dbReference type="InterPro" id="IPR008271">
    <property type="entry name" value="Ser/Thr_kinase_AS"/>
</dbReference>
<evidence type="ECO:0000256" key="4">
    <source>
        <dbReference type="ARBA" id="ARBA00022741"/>
    </source>
</evidence>
<evidence type="ECO:0000256" key="3">
    <source>
        <dbReference type="ARBA" id="ARBA00022679"/>
    </source>
</evidence>
<accession>A0A1S3HC64</accession>
<dbReference type="InterPro" id="IPR000719">
    <property type="entry name" value="Prot_kinase_dom"/>
</dbReference>
<dbReference type="GO" id="GO:0004674">
    <property type="term" value="F:protein serine/threonine kinase activity"/>
    <property type="evidence" value="ECO:0007669"/>
    <property type="project" value="UniProtKB-KW"/>
</dbReference>
<evidence type="ECO:0000256" key="6">
    <source>
        <dbReference type="ARBA" id="ARBA00022840"/>
    </source>
</evidence>
<evidence type="ECO:0000313" key="17">
    <source>
        <dbReference type="RefSeq" id="XP_013383603.1"/>
    </source>
</evidence>
<feature type="domain" description="Protein kinase" evidence="15">
    <location>
        <begin position="29"/>
        <end position="293"/>
    </location>
</feature>
<dbReference type="GO" id="GO:0005524">
    <property type="term" value="F:ATP binding"/>
    <property type="evidence" value="ECO:0007669"/>
    <property type="project" value="UniProtKB-UniRule"/>
</dbReference>
<evidence type="ECO:0000256" key="5">
    <source>
        <dbReference type="ARBA" id="ARBA00022777"/>
    </source>
</evidence>
<dbReference type="KEGG" id="lak:106153985"/>
<keyword evidence="3" id="KW-0808">Transferase</keyword>
<protein>
    <recommendedName>
        <fullName evidence="1">non-specific serine/threonine protein kinase</fullName>
        <ecNumber evidence="1">2.7.11.1</ecNumber>
    </recommendedName>
</protein>
<dbReference type="PROSITE" id="PS00108">
    <property type="entry name" value="PROTEIN_KINASE_ST"/>
    <property type="match status" value="1"/>
</dbReference>
<dbReference type="RefSeq" id="XP_013383603.1">
    <property type="nucleotide sequence ID" value="XM_013528149.1"/>
</dbReference>
<keyword evidence="2 13" id="KW-0723">Serine/threonine-protein kinase</keyword>
<evidence type="ECO:0000259" key="15">
    <source>
        <dbReference type="PROSITE" id="PS50011"/>
    </source>
</evidence>
<dbReference type="InterPro" id="IPR030616">
    <property type="entry name" value="Aur-like"/>
</dbReference>
<keyword evidence="4 10" id="KW-0547">Nucleotide-binding</keyword>
<keyword evidence="6 10" id="KW-0067">ATP-binding</keyword>
<evidence type="ECO:0000256" key="13">
    <source>
        <dbReference type="RuleBase" id="RU000304"/>
    </source>
</evidence>
<evidence type="ECO:0000256" key="11">
    <source>
        <dbReference type="PIRSR" id="PIRSR630616-3"/>
    </source>
</evidence>
<comment type="catalytic activity">
    <reaction evidence="7">
        <text>L-threonyl-[protein] + ATP = O-phospho-L-threonyl-[protein] + ADP + H(+)</text>
        <dbReference type="Rhea" id="RHEA:46608"/>
        <dbReference type="Rhea" id="RHEA-COMP:11060"/>
        <dbReference type="Rhea" id="RHEA-COMP:11605"/>
        <dbReference type="ChEBI" id="CHEBI:15378"/>
        <dbReference type="ChEBI" id="CHEBI:30013"/>
        <dbReference type="ChEBI" id="CHEBI:30616"/>
        <dbReference type="ChEBI" id="CHEBI:61977"/>
        <dbReference type="ChEBI" id="CHEBI:456216"/>
        <dbReference type="EC" id="2.7.11.1"/>
    </reaction>
</comment>
<feature type="binding site" evidence="10 12">
    <location>
        <position position="58"/>
    </location>
    <ligand>
        <name>ATP</name>
        <dbReference type="ChEBI" id="CHEBI:30616"/>
    </ligand>
</feature>
<feature type="compositionally biased region" description="Polar residues" evidence="14">
    <location>
        <begin position="405"/>
        <end position="447"/>
    </location>
</feature>
<evidence type="ECO:0000256" key="1">
    <source>
        <dbReference type="ARBA" id="ARBA00012513"/>
    </source>
</evidence>
<feature type="active site" description="Proton acceptor" evidence="9">
    <location>
        <position position="151"/>
    </location>
</feature>
<proteinExistence type="inferred from homology"/>
<keyword evidence="5 17" id="KW-0418">Kinase</keyword>
<evidence type="ECO:0000256" key="7">
    <source>
        <dbReference type="ARBA" id="ARBA00047899"/>
    </source>
</evidence>
<dbReference type="AlphaFoldDB" id="A0A1S3HC64"/>
<dbReference type="SMART" id="SM00220">
    <property type="entry name" value="S_TKc"/>
    <property type="match status" value="1"/>
</dbReference>